<feature type="repeat" description="RCC1" evidence="1">
    <location>
        <begin position="300"/>
        <end position="352"/>
    </location>
</feature>
<evidence type="ECO:0000313" key="2">
    <source>
        <dbReference type="EMBL" id="CAC5414335.1"/>
    </source>
</evidence>
<accession>A0A6J8E4F1</accession>
<organism evidence="2 3">
    <name type="scientific">Mytilus coruscus</name>
    <name type="common">Sea mussel</name>
    <dbReference type="NCBI Taxonomy" id="42192"/>
    <lineage>
        <taxon>Eukaryota</taxon>
        <taxon>Metazoa</taxon>
        <taxon>Spiralia</taxon>
        <taxon>Lophotrochozoa</taxon>
        <taxon>Mollusca</taxon>
        <taxon>Bivalvia</taxon>
        <taxon>Autobranchia</taxon>
        <taxon>Pteriomorphia</taxon>
        <taxon>Mytilida</taxon>
        <taxon>Mytiloidea</taxon>
        <taxon>Mytilidae</taxon>
        <taxon>Mytilinae</taxon>
        <taxon>Mytilus</taxon>
    </lineage>
</organism>
<dbReference type="Pfam" id="PF00415">
    <property type="entry name" value="RCC1"/>
    <property type="match status" value="2"/>
</dbReference>
<dbReference type="PRINTS" id="PR00633">
    <property type="entry name" value="RCCNDNSATION"/>
</dbReference>
<feature type="repeat" description="RCC1" evidence="1">
    <location>
        <begin position="353"/>
        <end position="405"/>
    </location>
</feature>
<dbReference type="OrthoDB" id="70707at2759"/>
<dbReference type="InterPro" id="IPR053035">
    <property type="entry name" value="Mitochondrial_GEF_domain"/>
</dbReference>
<evidence type="ECO:0000256" key="1">
    <source>
        <dbReference type="PROSITE-ProRule" id="PRU00235"/>
    </source>
</evidence>
<dbReference type="Pfam" id="PF13540">
    <property type="entry name" value="RCC1_2"/>
    <property type="match status" value="2"/>
</dbReference>
<dbReference type="InterPro" id="IPR000408">
    <property type="entry name" value="Reg_chr_condens"/>
</dbReference>
<dbReference type="GO" id="GO:0019843">
    <property type="term" value="F:rRNA binding"/>
    <property type="evidence" value="ECO:0007669"/>
    <property type="project" value="TreeGrafter"/>
</dbReference>
<dbReference type="PANTHER" id="PTHR46337">
    <property type="entry name" value="RCC1-LIKE G EXCHANGING FACTOR-LIKE PROTEIN"/>
    <property type="match status" value="1"/>
</dbReference>
<dbReference type="Gene3D" id="2.130.10.30">
    <property type="entry name" value="Regulator of chromosome condensation 1/beta-lactamase-inhibitor protein II"/>
    <property type="match status" value="3"/>
</dbReference>
<dbReference type="GO" id="GO:0005743">
    <property type="term" value="C:mitochondrial inner membrane"/>
    <property type="evidence" value="ECO:0007669"/>
    <property type="project" value="TreeGrafter"/>
</dbReference>
<feature type="repeat" description="RCC1" evidence="1">
    <location>
        <begin position="155"/>
        <end position="218"/>
    </location>
</feature>
<dbReference type="GO" id="GO:0070131">
    <property type="term" value="P:positive regulation of mitochondrial translation"/>
    <property type="evidence" value="ECO:0007669"/>
    <property type="project" value="TreeGrafter"/>
</dbReference>
<sequence length="515" mass="56747">MAEENTTLNSLPALRLFFFFFQEEESPFNRMHPLRGSFCLNCLSKWSPWRRMSTRDTIEPPLSKKQQKRKMKEETITQYVGDHTKRADRVYAWGCASTGAIGIPSYLKPEKGQHPIYTVRQPARVKFMDRANLKVTKVGCGYGFTVYVTTSFRGNRLYGTGINTDSQIGYHEFPRNTGRVLDYVIEPAQIDLPLVHRDTTNITQVACGRGHTLVLTDKEGGKDTTNITQVACGRGHTLVLTDKEGVFTLGNNAYGQCGRPIVEGEVYGQNPRVHKMKDIPDNIAKIVCGHDHSFLLTTDGEVYSCGLGCDGQTGLGHYRTTSIPTQIKGGIEGVKITQIASTGDCVLALSEEGDVFAWGNSEYNQLSIVTDQTQINTPKYLPLKHCGKIIKAASAGSKCAIVNTKGELFVWGYGILGKGPKLESATEPEMIPPPLFGCNELEPDVSVIDVVCGLHHFVALTNNGSVYTWGKDKHGCLGLGIQRDQYFPLKVSIPAETHSIQCGVDHTVVLCKSFC</sequence>
<dbReference type="Proteomes" id="UP000507470">
    <property type="component" value="Unassembled WGS sequence"/>
</dbReference>
<evidence type="ECO:0000313" key="3">
    <source>
        <dbReference type="Proteomes" id="UP000507470"/>
    </source>
</evidence>
<dbReference type="PROSITE" id="PS50012">
    <property type="entry name" value="RCC1_3"/>
    <property type="match status" value="7"/>
</dbReference>
<dbReference type="EMBL" id="CACVKT020008340">
    <property type="protein sequence ID" value="CAC5414335.1"/>
    <property type="molecule type" value="Genomic_DNA"/>
</dbReference>
<feature type="repeat" description="RCC1" evidence="1">
    <location>
        <begin position="88"/>
        <end position="151"/>
    </location>
</feature>
<proteinExistence type="predicted"/>
<name>A0A6J8E4F1_MYTCO</name>
<reference evidence="2 3" key="1">
    <citation type="submission" date="2020-06" db="EMBL/GenBank/DDBJ databases">
        <authorList>
            <person name="Li R."/>
            <person name="Bekaert M."/>
        </authorList>
    </citation>
    <scope>NUCLEOTIDE SEQUENCE [LARGE SCALE GENOMIC DNA]</scope>
    <source>
        <strain evidence="3">wild</strain>
    </source>
</reference>
<dbReference type="InterPro" id="IPR009091">
    <property type="entry name" value="RCC1/BLIP-II"/>
</dbReference>
<keyword evidence="3" id="KW-1185">Reference proteome</keyword>
<dbReference type="PANTHER" id="PTHR46337:SF1">
    <property type="entry name" value="RCC1-LIKE G EXCHANGING FACTOR-LIKE PROTEIN"/>
    <property type="match status" value="1"/>
</dbReference>
<feature type="repeat" description="RCC1" evidence="1">
    <location>
        <begin position="244"/>
        <end position="299"/>
    </location>
</feature>
<dbReference type="PROSITE" id="PS00626">
    <property type="entry name" value="RCC1_2"/>
    <property type="match status" value="2"/>
</dbReference>
<protein>
    <submittedName>
        <fullName evidence="2">RCC1L</fullName>
    </submittedName>
</protein>
<feature type="repeat" description="RCC1" evidence="1">
    <location>
        <begin position="464"/>
        <end position="513"/>
    </location>
</feature>
<dbReference type="SUPFAM" id="SSF50985">
    <property type="entry name" value="RCC1/BLIP-II"/>
    <property type="match status" value="2"/>
</dbReference>
<gene>
    <name evidence="2" type="ORF">MCOR_47159</name>
</gene>
<dbReference type="GO" id="GO:0005085">
    <property type="term" value="F:guanyl-nucleotide exchange factor activity"/>
    <property type="evidence" value="ECO:0007669"/>
    <property type="project" value="TreeGrafter"/>
</dbReference>
<dbReference type="AlphaFoldDB" id="A0A6J8E4F1"/>
<feature type="repeat" description="RCC1" evidence="1">
    <location>
        <begin position="406"/>
        <end position="463"/>
    </location>
</feature>